<dbReference type="KEGG" id="dalk:DSCA_46410"/>
<keyword evidence="8" id="KW-1185">Reference proteome</keyword>
<keyword evidence="4 7" id="KW-0808">Transferase</keyword>
<evidence type="ECO:0000259" key="6">
    <source>
        <dbReference type="Pfam" id="PF00155"/>
    </source>
</evidence>
<dbReference type="InterPro" id="IPR015424">
    <property type="entry name" value="PyrdxlP-dep_Trfase"/>
</dbReference>
<dbReference type="CDD" id="cd00609">
    <property type="entry name" value="AAT_like"/>
    <property type="match status" value="1"/>
</dbReference>
<dbReference type="InterPro" id="IPR004839">
    <property type="entry name" value="Aminotransferase_I/II_large"/>
</dbReference>
<dbReference type="PANTHER" id="PTHR46383">
    <property type="entry name" value="ASPARTATE AMINOTRANSFERASE"/>
    <property type="match status" value="1"/>
</dbReference>
<evidence type="ECO:0000256" key="2">
    <source>
        <dbReference type="ARBA" id="ARBA00007441"/>
    </source>
</evidence>
<evidence type="ECO:0000256" key="5">
    <source>
        <dbReference type="ARBA" id="ARBA00022898"/>
    </source>
</evidence>
<dbReference type="AlphaFoldDB" id="A0A5K7YUH3"/>
<keyword evidence="5" id="KW-0663">Pyridoxal phosphate</keyword>
<dbReference type="PANTHER" id="PTHR46383:SF1">
    <property type="entry name" value="ASPARTATE AMINOTRANSFERASE"/>
    <property type="match status" value="1"/>
</dbReference>
<dbReference type="GO" id="GO:0006520">
    <property type="term" value="P:amino acid metabolic process"/>
    <property type="evidence" value="ECO:0007669"/>
    <property type="project" value="InterPro"/>
</dbReference>
<name>A0A5K7YUH3_9BACT</name>
<dbReference type="GO" id="GO:0008483">
    <property type="term" value="F:transaminase activity"/>
    <property type="evidence" value="ECO:0007669"/>
    <property type="project" value="UniProtKB-KW"/>
</dbReference>
<dbReference type="Gene3D" id="3.90.1150.100">
    <property type="match status" value="1"/>
</dbReference>
<evidence type="ECO:0000313" key="7">
    <source>
        <dbReference type="EMBL" id="BBO70711.1"/>
    </source>
</evidence>
<dbReference type="EMBL" id="AP021874">
    <property type="protein sequence ID" value="BBO70711.1"/>
    <property type="molecule type" value="Genomic_DNA"/>
</dbReference>
<dbReference type="Gene3D" id="3.40.640.10">
    <property type="entry name" value="Type I PLP-dependent aspartate aminotransferase-like (Major domain)"/>
    <property type="match status" value="1"/>
</dbReference>
<dbReference type="SUPFAM" id="SSF53383">
    <property type="entry name" value="PLP-dependent transferases"/>
    <property type="match status" value="1"/>
</dbReference>
<comment type="cofactor">
    <cofactor evidence="1">
        <name>pyridoxal 5'-phosphate</name>
        <dbReference type="ChEBI" id="CHEBI:597326"/>
    </cofactor>
</comment>
<dbReference type="Pfam" id="PF00155">
    <property type="entry name" value="Aminotran_1_2"/>
    <property type="match status" value="1"/>
</dbReference>
<dbReference type="InterPro" id="IPR015421">
    <property type="entry name" value="PyrdxlP-dep_Trfase_major"/>
</dbReference>
<dbReference type="Proteomes" id="UP000427906">
    <property type="component" value="Chromosome"/>
</dbReference>
<dbReference type="Gene3D" id="6.10.120.10">
    <property type="entry name" value="Bacterial aspartate aminotransferase, helical domain"/>
    <property type="match status" value="1"/>
</dbReference>
<organism evidence="7 8">
    <name type="scientific">Desulfosarcina alkanivorans</name>
    <dbReference type="NCBI Taxonomy" id="571177"/>
    <lineage>
        <taxon>Bacteria</taxon>
        <taxon>Pseudomonadati</taxon>
        <taxon>Thermodesulfobacteriota</taxon>
        <taxon>Desulfobacteria</taxon>
        <taxon>Desulfobacterales</taxon>
        <taxon>Desulfosarcinaceae</taxon>
        <taxon>Desulfosarcina</taxon>
    </lineage>
</organism>
<keyword evidence="3 7" id="KW-0032">Aminotransferase</keyword>
<dbReference type="RefSeq" id="WP_155318641.1">
    <property type="nucleotide sequence ID" value="NZ_AP021874.1"/>
</dbReference>
<proteinExistence type="inferred from homology"/>
<evidence type="ECO:0000313" key="8">
    <source>
        <dbReference type="Proteomes" id="UP000427906"/>
    </source>
</evidence>
<reference evidence="7 8" key="1">
    <citation type="submission" date="2019-11" db="EMBL/GenBank/DDBJ databases">
        <title>Comparative genomics of hydrocarbon-degrading Desulfosarcina strains.</title>
        <authorList>
            <person name="Watanabe M."/>
            <person name="Kojima H."/>
            <person name="Fukui M."/>
        </authorList>
    </citation>
    <scope>NUCLEOTIDE SEQUENCE [LARGE SCALE GENOMIC DNA]</scope>
    <source>
        <strain evidence="7 8">PL12</strain>
    </source>
</reference>
<comment type="similarity">
    <text evidence="2">Belongs to the class-I pyridoxal-phosphate-dependent aminotransferase family.</text>
</comment>
<dbReference type="GO" id="GO:0030170">
    <property type="term" value="F:pyridoxal phosphate binding"/>
    <property type="evidence" value="ECO:0007669"/>
    <property type="project" value="InterPro"/>
</dbReference>
<gene>
    <name evidence="7" type="ORF">DSCA_46410</name>
</gene>
<feature type="domain" description="Aminotransferase class I/classII large" evidence="6">
    <location>
        <begin position="57"/>
        <end position="356"/>
    </location>
</feature>
<dbReference type="InterPro" id="IPR050596">
    <property type="entry name" value="AspAT/PAT-like"/>
</dbReference>
<sequence length="443" mass="49265">METPIAGTIVRDKIRESKLACVGLASIRELNRLVGEIEEESGQRFIRMEMGIPGLDPPEIAVDGEICALKKGVGAIYPPFDGIAYLKYEISRFVKRFLDTDVQPAHCLPTVGSMQGCFLSMMMAGRRIKGRDGILFIDPGFPVNKKQAQVLGLPRESFDVYDYRGDRLHDKLEPYLSTGRIGALMYSNPNNPAWICFTEKELGIIGELCTRYDVIALEDLAYFGMDFRQDTSRPGTPPFIPTVARYTDNYILLISSSKSFSMAGQRIGMTAISDRLFDSTGDGLATWFGSDRFGYAYIFGGMYSLSSGVCHSSQYGLAKLLEAVNDGRYNFVEAVKEYGDRARTMKRLFTENGFSLVYDRDEDQPLADGFYFTVAYPGFTGAQLVEELLYYGISAISLETTGSSRTEGVRACVSLTGKDRFEELGDRLAKFDADHQCGRRAMG</sequence>
<accession>A0A5K7YUH3</accession>
<protein>
    <submittedName>
        <fullName evidence="7">Aminotransferase</fullName>
    </submittedName>
</protein>
<evidence type="ECO:0000256" key="4">
    <source>
        <dbReference type="ARBA" id="ARBA00022679"/>
    </source>
</evidence>
<evidence type="ECO:0000256" key="3">
    <source>
        <dbReference type="ARBA" id="ARBA00022576"/>
    </source>
</evidence>
<evidence type="ECO:0000256" key="1">
    <source>
        <dbReference type="ARBA" id="ARBA00001933"/>
    </source>
</evidence>
<dbReference type="OrthoDB" id="1112781at2"/>